<keyword evidence="1" id="KW-0238">DNA-binding</keyword>
<dbReference type="Proteomes" id="UP000186917">
    <property type="component" value="Unassembled WGS sequence"/>
</dbReference>
<keyword evidence="4" id="KW-1185">Reference proteome</keyword>
<dbReference type="Gene3D" id="1.10.260.40">
    <property type="entry name" value="lambda repressor-like DNA-binding domains"/>
    <property type="match status" value="1"/>
</dbReference>
<organism evidence="3 4">
    <name type="scientific">Filimonas lacunae</name>
    <dbReference type="NCBI Taxonomy" id="477680"/>
    <lineage>
        <taxon>Bacteria</taxon>
        <taxon>Pseudomonadati</taxon>
        <taxon>Bacteroidota</taxon>
        <taxon>Chitinophagia</taxon>
        <taxon>Chitinophagales</taxon>
        <taxon>Chitinophagaceae</taxon>
        <taxon>Filimonas</taxon>
    </lineage>
</organism>
<dbReference type="Pfam" id="PF01381">
    <property type="entry name" value="HTH_3"/>
    <property type="match status" value="1"/>
</dbReference>
<dbReference type="Pfam" id="PF07883">
    <property type="entry name" value="Cupin_2"/>
    <property type="match status" value="1"/>
</dbReference>
<dbReference type="AlphaFoldDB" id="A0A173MMB3"/>
<dbReference type="GO" id="GO:0003700">
    <property type="term" value="F:DNA-binding transcription factor activity"/>
    <property type="evidence" value="ECO:0007669"/>
    <property type="project" value="TreeGrafter"/>
</dbReference>
<evidence type="ECO:0000313" key="3">
    <source>
        <dbReference type="EMBL" id="SIS58564.1"/>
    </source>
</evidence>
<evidence type="ECO:0000256" key="1">
    <source>
        <dbReference type="ARBA" id="ARBA00023125"/>
    </source>
</evidence>
<dbReference type="Gene3D" id="2.60.120.10">
    <property type="entry name" value="Jelly Rolls"/>
    <property type="match status" value="1"/>
</dbReference>
<dbReference type="CDD" id="cd00093">
    <property type="entry name" value="HTH_XRE"/>
    <property type="match status" value="1"/>
</dbReference>
<dbReference type="InterPro" id="IPR001387">
    <property type="entry name" value="Cro/C1-type_HTH"/>
</dbReference>
<name>A0A173MMB3_9BACT</name>
<feature type="domain" description="HTH cro/C1-type" evidence="2">
    <location>
        <begin position="13"/>
        <end position="67"/>
    </location>
</feature>
<proteinExistence type="predicted"/>
<dbReference type="CDD" id="cd02209">
    <property type="entry name" value="cupin_XRE_C"/>
    <property type="match status" value="1"/>
</dbReference>
<dbReference type="SMART" id="SM00530">
    <property type="entry name" value="HTH_XRE"/>
    <property type="match status" value="1"/>
</dbReference>
<dbReference type="PROSITE" id="PS50943">
    <property type="entry name" value="HTH_CROC1"/>
    <property type="match status" value="1"/>
</dbReference>
<evidence type="ECO:0000313" key="4">
    <source>
        <dbReference type="Proteomes" id="UP000186917"/>
    </source>
</evidence>
<dbReference type="InterPro" id="IPR050807">
    <property type="entry name" value="TransReg_Diox_bact_type"/>
</dbReference>
<evidence type="ECO:0000259" key="2">
    <source>
        <dbReference type="PROSITE" id="PS50943"/>
    </source>
</evidence>
<dbReference type="KEGG" id="fln:FLA_4663"/>
<dbReference type="PANTHER" id="PTHR46797:SF1">
    <property type="entry name" value="METHYLPHOSPHONATE SYNTHASE"/>
    <property type="match status" value="1"/>
</dbReference>
<dbReference type="RefSeq" id="WP_076374575.1">
    <property type="nucleotide sequence ID" value="NZ_AP017422.1"/>
</dbReference>
<dbReference type="InterPro" id="IPR013096">
    <property type="entry name" value="Cupin_2"/>
</dbReference>
<dbReference type="InterPro" id="IPR010982">
    <property type="entry name" value="Lambda_DNA-bd_dom_sf"/>
</dbReference>
<reference evidence="4" key="1">
    <citation type="submission" date="2017-01" db="EMBL/GenBank/DDBJ databases">
        <authorList>
            <person name="Varghese N."/>
            <person name="Submissions S."/>
        </authorList>
    </citation>
    <scope>NUCLEOTIDE SEQUENCE [LARGE SCALE GENOMIC DNA]</scope>
    <source>
        <strain evidence="4">DSM 21054</strain>
    </source>
</reference>
<dbReference type="InterPro" id="IPR011051">
    <property type="entry name" value="RmlC_Cupin_sf"/>
</dbReference>
<dbReference type="STRING" id="477680.SAMN05421788_10177"/>
<dbReference type="PANTHER" id="PTHR46797">
    <property type="entry name" value="HTH-TYPE TRANSCRIPTIONAL REGULATOR"/>
    <property type="match status" value="1"/>
</dbReference>
<gene>
    <name evidence="3" type="ORF">SAMN05421788_10177</name>
</gene>
<sequence length="191" mass="21836">MENDIILQIGNRIREKRKEGNVTLQELADSAGVSKGLISQIENNRTVPSLPVLLNIIKALQVDLNAFFDNLDAGKDNEPVLIKAGEGKAIKKEYSNGSHYHRIISFRHNGRLVDVVLYRQEKGARRGMVSTNAIEYNYMLRGKMQYEIEGKTYILEEGDSFHYDARKPHLTRCLEGKDCLMLVIYFFEEEA</sequence>
<protein>
    <submittedName>
        <fullName evidence="3">Transcriptional regulator, XRE family with cupin sensor</fullName>
    </submittedName>
</protein>
<dbReference type="SUPFAM" id="SSF51182">
    <property type="entry name" value="RmlC-like cupins"/>
    <property type="match status" value="1"/>
</dbReference>
<dbReference type="InterPro" id="IPR014710">
    <property type="entry name" value="RmlC-like_jellyroll"/>
</dbReference>
<dbReference type="OrthoDB" id="9805356at2"/>
<accession>A0A173MMB3</accession>
<dbReference type="GO" id="GO:0003677">
    <property type="term" value="F:DNA binding"/>
    <property type="evidence" value="ECO:0007669"/>
    <property type="project" value="UniProtKB-KW"/>
</dbReference>
<dbReference type="GO" id="GO:0005829">
    <property type="term" value="C:cytosol"/>
    <property type="evidence" value="ECO:0007669"/>
    <property type="project" value="TreeGrafter"/>
</dbReference>
<dbReference type="SUPFAM" id="SSF47413">
    <property type="entry name" value="lambda repressor-like DNA-binding domains"/>
    <property type="match status" value="1"/>
</dbReference>
<dbReference type="EMBL" id="FTOR01000001">
    <property type="protein sequence ID" value="SIS58564.1"/>
    <property type="molecule type" value="Genomic_DNA"/>
</dbReference>